<organism evidence="2 3">
    <name type="scientific">Phytophthora citrophthora</name>
    <dbReference type="NCBI Taxonomy" id="4793"/>
    <lineage>
        <taxon>Eukaryota</taxon>
        <taxon>Sar</taxon>
        <taxon>Stramenopiles</taxon>
        <taxon>Oomycota</taxon>
        <taxon>Peronosporomycetes</taxon>
        <taxon>Peronosporales</taxon>
        <taxon>Peronosporaceae</taxon>
        <taxon>Phytophthora</taxon>
    </lineage>
</organism>
<dbReference type="Proteomes" id="UP001259832">
    <property type="component" value="Unassembled WGS sequence"/>
</dbReference>
<feature type="compositionally biased region" description="Pro residues" evidence="1">
    <location>
        <begin position="158"/>
        <end position="169"/>
    </location>
</feature>
<keyword evidence="3" id="KW-1185">Reference proteome</keyword>
<comment type="caution">
    <text evidence="2">The sequence shown here is derived from an EMBL/GenBank/DDBJ whole genome shotgun (WGS) entry which is preliminary data.</text>
</comment>
<accession>A0AAD9G8U6</accession>
<name>A0AAD9G8U6_9STRA</name>
<feature type="compositionally biased region" description="Basic residues" evidence="1">
    <location>
        <begin position="1"/>
        <end position="23"/>
    </location>
</feature>
<feature type="region of interest" description="Disordered" evidence="1">
    <location>
        <begin position="1"/>
        <end position="32"/>
    </location>
</feature>
<feature type="compositionally biased region" description="Basic and acidic residues" evidence="1">
    <location>
        <begin position="96"/>
        <end position="110"/>
    </location>
</feature>
<reference evidence="2" key="1">
    <citation type="submission" date="2023-08" db="EMBL/GenBank/DDBJ databases">
        <title>Reference Genome Resource for the Citrus Pathogen Phytophthora citrophthora.</title>
        <authorList>
            <person name="Moller H."/>
            <person name="Coetzee B."/>
            <person name="Rose L.J."/>
            <person name="Van Niekerk J.M."/>
        </authorList>
    </citation>
    <scope>NUCLEOTIDE SEQUENCE</scope>
    <source>
        <strain evidence="2">STE-U-9442</strain>
    </source>
</reference>
<evidence type="ECO:0000256" key="1">
    <source>
        <dbReference type="SAM" id="MobiDB-lite"/>
    </source>
</evidence>
<evidence type="ECO:0000313" key="3">
    <source>
        <dbReference type="Proteomes" id="UP001259832"/>
    </source>
</evidence>
<feature type="compositionally biased region" description="Low complexity" evidence="1">
    <location>
        <begin position="148"/>
        <end position="157"/>
    </location>
</feature>
<sequence length="398" mass="44085">MEAVRKRPQRNRVAKKQQQHKPKNVVASLSDEEENAAVQAAIAELDASQDHQTTDREIQRNEDDLMTLLQVNERQQEPLVAEGAGSQPPDNGDDNDQGKSVDLDKPDHENTPGVIQVETNEKIPGAAVVNGVTAPSAPVFEEEEEEGLAAPPEQLPLQPKPSAPPPSPPMRTTMPRAFHEITVPVSAGIEAAVPSAPPDFEDDSVEVVDHSSRTPSAPSLSPTASKKLHRVIMSPRNPEKLSPVVRIPVKDAAAVTVEGASVAVRSSFAKSHLAEKEAGKHSIYPELPREVKAAATTTETKEAVTDYEQLLKKKHIRVKLEPFINYEMNLMRTEASQKRQEMKMRHIETNKGELYARVERYLFSEYILHNAASTMDEYKKKIDVLVKKGKCDKHYYGE</sequence>
<dbReference type="AlphaFoldDB" id="A0AAD9G8U6"/>
<evidence type="ECO:0000313" key="2">
    <source>
        <dbReference type="EMBL" id="KAK1933870.1"/>
    </source>
</evidence>
<proteinExistence type="predicted"/>
<feature type="region of interest" description="Disordered" evidence="1">
    <location>
        <begin position="69"/>
        <end position="169"/>
    </location>
</feature>
<dbReference type="EMBL" id="JASMQC010000027">
    <property type="protein sequence ID" value="KAK1933870.1"/>
    <property type="molecule type" value="Genomic_DNA"/>
</dbReference>
<gene>
    <name evidence="2" type="ORF">P3T76_011630</name>
</gene>
<protein>
    <submittedName>
        <fullName evidence="2">Uncharacterized protein</fullName>
    </submittedName>
</protein>